<dbReference type="Gene3D" id="3.30.420.10">
    <property type="entry name" value="Ribonuclease H-like superfamily/Ribonuclease H"/>
    <property type="match status" value="1"/>
</dbReference>
<dbReference type="EMBL" id="CP053921">
    <property type="protein sequence ID" value="QKG71769.1"/>
    <property type="molecule type" value="Genomic_DNA"/>
</dbReference>
<dbReference type="CDD" id="cd01651">
    <property type="entry name" value="RT_G2_intron"/>
    <property type="match status" value="1"/>
</dbReference>
<dbReference type="Proteomes" id="UP000504693">
    <property type="component" value="Chromosome"/>
</dbReference>
<dbReference type="GO" id="GO:0003964">
    <property type="term" value="F:RNA-directed DNA polymerase activity"/>
    <property type="evidence" value="ECO:0007669"/>
    <property type="project" value="UniProtKB-KW"/>
</dbReference>
<dbReference type="KEGG" id="emv:HQR01_10580"/>
<feature type="domain" description="RNase H type-1" evidence="4">
    <location>
        <begin position="431"/>
        <end position="563"/>
    </location>
</feature>
<evidence type="ECO:0000313" key="6">
    <source>
        <dbReference type="Proteomes" id="UP000504693"/>
    </source>
</evidence>
<dbReference type="PANTHER" id="PTHR34047">
    <property type="entry name" value="NUCLEAR INTRON MATURASE 1, MITOCHONDRIAL-RELATED"/>
    <property type="match status" value="1"/>
</dbReference>
<keyword evidence="5" id="KW-0695">RNA-directed DNA polymerase</keyword>
<dbReference type="PROSITE" id="PS50878">
    <property type="entry name" value="RT_POL"/>
    <property type="match status" value="1"/>
</dbReference>
<dbReference type="CDD" id="cd09278">
    <property type="entry name" value="RNase_HI_prokaryote_like"/>
    <property type="match status" value="1"/>
</dbReference>
<dbReference type="Pfam" id="PF00075">
    <property type="entry name" value="RNase_H"/>
    <property type="match status" value="1"/>
</dbReference>
<organism evidence="5 6">
    <name type="scientific">Erythrobacter mangrovi</name>
    <dbReference type="NCBI Taxonomy" id="2739433"/>
    <lineage>
        <taxon>Bacteria</taxon>
        <taxon>Pseudomonadati</taxon>
        <taxon>Pseudomonadota</taxon>
        <taxon>Alphaproteobacteria</taxon>
        <taxon>Sphingomonadales</taxon>
        <taxon>Erythrobacteraceae</taxon>
        <taxon>Erythrobacter/Porphyrobacter group</taxon>
        <taxon>Erythrobacter</taxon>
    </lineage>
</organism>
<evidence type="ECO:0000256" key="1">
    <source>
        <dbReference type="ARBA" id="ARBA00011245"/>
    </source>
</evidence>
<dbReference type="AlphaFoldDB" id="A0A7D4CDM4"/>
<dbReference type="GO" id="GO:0003676">
    <property type="term" value="F:nucleic acid binding"/>
    <property type="evidence" value="ECO:0007669"/>
    <property type="project" value="InterPro"/>
</dbReference>
<evidence type="ECO:0000259" key="4">
    <source>
        <dbReference type="PROSITE" id="PS50879"/>
    </source>
</evidence>
<dbReference type="InterPro" id="IPR002156">
    <property type="entry name" value="RNaseH_domain"/>
</dbReference>
<evidence type="ECO:0000259" key="3">
    <source>
        <dbReference type="PROSITE" id="PS50878"/>
    </source>
</evidence>
<sequence>MGKLFDIASEQNNLFAAWRHIRSNGLSSKSFETRSAVEAFDEDPVRNIRSIQSLLRNGKFEFDYQTGILKSKAGGKKRGIVLASVRNRIVERAILDTLQTRCQFVKDVNSCATSVGGVPNRSVPHGIKLILDAFEDGKSYFVRSDISGFFDHIPRRAVIGYMREQISDQRFLSLIDQATTVTLANETALGENRSVFPTNEEGVAQGSPLSALFGNILLSGFDQQLNSDETVCVRFIDDFVILGKSEDLVRSVFGQAVQTLKELNLDCKNPFSEKCDPAKADYGAVSEKIIFLGHQIEPGLWQPARAARQELLQKIRAQFAAGRTAIKDVKARSDSFAAKSRYIQTLELVDRIIAGWAQSFAYCNSRSTFFDLDAKIDEELLNFRRFFREQCAPLDDRGKRRLWGVRLVADVPIKTFDELPRIVKVDGRYVSAKSITVSTDGSICRSKKSGATSSGPGGWAFVTHGSDVTGSGYEISTTNNRMELLAVVKALEHYAKGPLVIRTDSQYVERTANGKQIAKANADLWDRFEAASTGRKVRIDWVKGHSGDPHNDQADLMAKAQASFAATKSAKQ</sequence>
<dbReference type="InterPro" id="IPR036397">
    <property type="entry name" value="RNaseH_sf"/>
</dbReference>
<dbReference type="GO" id="GO:0004523">
    <property type="term" value="F:RNA-DNA hybrid ribonuclease activity"/>
    <property type="evidence" value="ECO:0007669"/>
    <property type="project" value="InterPro"/>
</dbReference>
<name>A0A7D4CDM4_9SPHN</name>
<dbReference type="InterPro" id="IPR000477">
    <property type="entry name" value="RT_dom"/>
</dbReference>
<dbReference type="InterPro" id="IPR012337">
    <property type="entry name" value="RNaseH-like_sf"/>
</dbReference>
<keyword evidence="5" id="KW-0548">Nucleotidyltransferase</keyword>
<dbReference type="Pfam" id="PF00078">
    <property type="entry name" value="RVT_1"/>
    <property type="match status" value="1"/>
</dbReference>
<dbReference type="RefSeq" id="WP_173214837.1">
    <property type="nucleotide sequence ID" value="NZ_CP053921.1"/>
</dbReference>
<comment type="similarity">
    <text evidence="2">Belongs to the bacterial reverse transcriptase family.</text>
</comment>
<dbReference type="InterPro" id="IPR043502">
    <property type="entry name" value="DNA/RNA_pol_sf"/>
</dbReference>
<comment type="subunit">
    <text evidence="1">Monomer.</text>
</comment>
<accession>A0A7D4CDM4</accession>
<evidence type="ECO:0000256" key="2">
    <source>
        <dbReference type="ARBA" id="ARBA00034120"/>
    </source>
</evidence>
<dbReference type="PANTHER" id="PTHR34047:SF8">
    <property type="entry name" value="PROTEIN YKFC"/>
    <property type="match status" value="1"/>
</dbReference>
<gene>
    <name evidence="5" type="ORF">HQR01_10580</name>
</gene>
<dbReference type="PROSITE" id="PS50879">
    <property type="entry name" value="RNASE_H_1"/>
    <property type="match status" value="1"/>
</dbReference>
<keyword evidence="5" id="KW-0808">Transferase</keyword>
<feature type="domain" description="Reverse transcriptase" evidence="3">
    <location>
        <begin position="1"/>
        <end position="296"/>
    </location>
</feature>
<evidence type="ECO:0000313" key="5">
    <source>
        <dbReference type="EMBL" id="QKG71769.1"/>
    </source>
</evidence>
<protein>
    <submittedName>
        <fullName evidence="5">RNA-directed DNA polymerase</fullName>
    </submittedName>
</protein>
<reference evidence="5 6" key="1">
    <citation type="submission" date="2020-05" db="EMBL/GenBank/DDBJ databases">
        <title>Erythrobacter mangrovi sp. nov., isolated from rhizosphere soil of mangrove plant (Kandelia candel).</title>
        <authorList>
            <person name="Ye Y.H."/>
        </authorList>
    </citation>
    <scope>NUCLEOTIDE SEQUENCE [LARGE SCALE GENOMIC DNA]</scope>
    <source>
        <strain evidence="5 6">EB310</strain>
    </source>
</reference>
<keyword evidence="6" id="KW-1185">Reference proteome</keyword>
<dbReference type="InterPro" id="IPR022892">
    <property type="entry name" value="RNaseHI"/>
</dbReference>
<dbReference type="SUPFAM" id="SSF53098">
    <property type="entry name" value="Ribonuclease H-like"/>
    <property type="match status" value="1"/>
</dbReference>
<dbReference type="InterPro" id="IPR051083">
    <property type="entry name" value="GrpII_Intron_Splice-Mob/Def"/>
</dbReference>
<dbReference type="SUPFAM" id="SSF56672">
    <property type="entry name" value="DNA/RNA polymerases"/>
    <property type="match status" value="1"/>
</dbReference>
<proteinExistence type="inferred from homology"/>